<dbReference type="NCBIfam" id="TIGR00026">
    <property type="entry name" value="hi_GC_TIGR00026"/>
    <property type="match status" value="1"/>
</dbReference>
<comment type="catalytic activity">
    <reaction evidence="2">
        <text>oxidized coenzyme F420-(gamma-L-Glu)(n) + a quinol + H(+) = reduced coenzyme F420-(gamma-L-Glu)(n) + a quinone</text>
        <dbReference type="Rhea" id="RHEA:39663"/>
        <dbReference type="Rhea" id="RHEA-COMP:12939"/>
        <dbReference type="Rhea" id="RHEA-COMP:14378"/>
        <dbReference type="ChEBI" id="CHEBI:15378"/>
        <dbReference type="ChEBI" id="CHEBI:24646"/>
        <dbReference type="ChEBI" id="CHEBI:132124"/>
        <dbReference type="ChEBI" id="CHEBI:133980"/>
        <dbReference type="ChEBI" id="CHEBI:139511"/>
    </reaction>
</comment>
<dbReference type="InterPro" id="IPR012349">
    <property type="entry name" value="Split_barrel_FMN-bd"/>
</dbReference>
<protein>
    <submittedName>
        <fullName evidence="3">Nitroreductase family deazaflavin-dependent oxidoreductase</fullName>
    </submittedName>
</protein>
<organism evidence="3 4">
    <name type="scientific">Nocardia stercoris</name>
    <dbReference type="NCBI Taxonomy" id="2483361"/>
    <lineage>
        <taxon>Bacteria</taxon>
        <taxon>Bacillati</taxon>
        <taxon>Actinomycetota</taxon>
        <taxon>Actinomycetes</taxon>
        <taxon>Mycobacteriales</taxon>
        <taxon>Nocardiaceae</taxon>
        <taxon>Nocardia</taxon>
    </lineage>
</organism>
<dbReference type="InterPro" id="IPR004378">
    <property type="entry name" value="F420H2_quin_Rdtase"/>
</dbReference>
<accession>A0A3M2KT81</accession>
<dbReference type="PANTHER" id="PTHR39428">
    <property type="entry name" value="F420H(2)-DEPENDENT QUINONE REDUCTASE RV1261C"/>
    <property type="match status" value="1"/>
</dbReference>
<dbReference type="SUPFAM" id="SSF50475">
    <property type="entry name" value="FMN-binding split barrel"/>
    <property type="match status" value="1"/>
</dbReference>
<reference evidence="3 4" key="1">
    <citation type="submission" date="2018-10" db="EMBL/GenBank/DDBJ databases">
        <title>Isolation from cow dung.</title>
        <authorList>
            <person name="Ling L."/>
        </authorList>
    </citation>
    <scope>NUCLEOTIDE SEQUENCE [LARGE SCALE GENOMIC DNA]</scope>
    <source>
        <strain evidence="3 4">NEAU-LL90</strain>
    </source>
</reference>
<name>A0A3M2KT81_9NOCA</name>
<dbReference type="RefSeq" id="WP_122191310.1">
    <property type="nucleotide sequence ID" value="NZ_RFFH01000019.1"/>
</dbReference>
<dbReference type="AlphaFoldDB" id="A0A3M2KT81"/>
<evidence type="ECO:0000256" key="1">
    <source>
        <dbReference type="ARBA" id="ARBA00008710"/>
    </source>
</evidence>
<dbReference type="GO" id="GO:0016491">
    <property type="term" value="F:oxidoreductase activity"/>
    <property type="evidence" value="ECO:0007669"/>
    <property type="project" value="InterPro"/>
</dbReference>
<dbReference type="Gene3D" id="2.30.110.10">
    <property type="entry name" value="Electron Transport, Fmn-binding Protein, Chain A"/>
    <property type="match status" value="1"/>
</dbReference>
<comment type="caution">
    <text evidence="3">The sequence shown here is derived from an EMBL/GenBank/DDBJ whole genome shotgun (WGS) entry which is preliminary data.</text>
</comment>
<dbReference type="GO" id="GO:0005886">
    <property type="term" value="C:plasma membrane"/>
    <property type="evidence" value="ECO:0007669"/>
    <property type="project" value="TreeGrafter"/>
</dbReference>
<dbReference type="OrthoDB" id="8225825at2"/>
<comment type="similarity">
    <text evidence="1">Belongs to the F420H(2)-dependent quinone reductase family.</text>
</comment>
<dbReference type="PANTHER" id="PTHR39428:SF1">
    <property type="entry name" value="F420H(2)-DEPENDENT QUINONE REDUCTASE RV1261C"/>
    <property type="match status" value="1"/>
</dbReference>
<evidence type="ECO:0000256" key="2">
    <source>
        <dbReference type="ARBA" id="ARBA00049106"/>
    </source>
</evidence>
<dbReference type="EMBL" id="RFFH01000019">
    <property type="protein sequence ID" value="RMI28659.1"/>
    <property type="molecule type" value="Genomic_DNA"/>
</dbReference>
<dbReference type="GO" id="GO:0070967">
    <property type="term" value="F:coenzyme F420 binding"/>
    <property type="evidence" value="ECO:0007669"/>
    <property type="project" value="TreeGrafter"/>
</dbReference>
<evidence type="ECO:0000313" key="3">
    <source>
        <dbReference type="EMBL" id="RMI28659.1"/>
    </source>
</evidence>
<sequence length="169" mass="18688">MTESFPSREWGSRTSPLGRFANWFAATDGGSRAIRALIPLDRSLLERTRGRFTVLGPIGVPIMLLTTTGRKSGVARTSPLLYVHGGDVLYVIGSNFGQAHHPAWTVNLRADPKATVVLAGETLPVEATEITDADHKDEIFRQFAEVTDAYTAYKDRTSRDLRIFALRRS</sequence>
<keyword evidence="4" id="KW-1185">Reference proteome</keyword>
<dbReference type="Proteomes" id="UP000279275">
    <property type="component" value="Unassembled WGS sequence"/>
</dbReference>
<evidence type="ECO:0000313" key="4">
    <source>
        <dbReference type="Proteomes" id="UP000279275"/>
    </source>
</evidence>
<dbReference type="Pfam" id="PF04075">
    <property type="entry name" value="F420H2_quin_red"/>
    <property type="match status" value="1"/>
</dbReference>
<proteinExistence type="inferred from homology"/>
<gene>
    <name evidence="3" type="ORF">EBN03_28860</name>
</gene>